<dbReference type="Proteomes" id="UP000635606">
    <property type="component" value="Unassembled WGS sequence"/>
</dbReference>
<keyword evidence="2" id="KW-1185">Reference proteome</keyword>
<gene>
    <name evidence="1" type="ORF">Voc01_078150</name>
</gene>
<dbReference type="AlphaFoldDB" id="A0A8J4EFQ6"/>
<organism evidence="1 2">
    <name type="scientific">Virgisporangium ochraceum</name>
    <dbReference type="NCBI Taxonomy" id="65505"/>
    <lineage>
        <taxon>Bacteria</taxon>
        <taxon>Bacillati</taxon>
        <taxon>Actinomycetota</taxon>
        <taxon>Actinomycetes</taxon>
        <taxon>Micromonosporales</taxon>
        <taxon>Micromonosporaceae</taxon>
        <taxon>Virgisporangium</taxon>
    </lineage>
</organism>
<reference evidence="1" key="1">
    <citation type="submission" date="2021-01" db="EMBL/GenBank/DDBJ databases">
        <title>Whole genome shotgun sequence of Virgisporangium ochraceum NBRC 16418.</title>
        <authorList>
            <person name="Komaki H."/>
            <person name="Tamura T."/>
        </authorList>
    </citation>
    <scope>NUCLEOTIDE SEQUENCE</scope>
    <source>
        <strain evidence="1">NBRC 16418</strain>
    </source>
</reference>
<evidence type="ECO:0008006" key="3">
    <source>
        <dbReference type="Google" id="ProtNLM"/>
    </source>
</evidence>
<accession>A0A8J4EFQ6</accession>
<dbReference type="Gene3D" id="3.40.50.1110">
    <property type="entry name" value="SGNH hydrolase"/>
    <property type="match status" value="1"/>
</dbReference>
<dbReference type="InterPro" id="IPR036514">
    <property type="entry name" value="SGNH_hydro_sf"/>
</dbReference>
<protein>
    <recommendedName>
        <fullName evidence="3">SGNH hydrolase-type esterase domain-containing protein</fullName>
    </recommendedName>
</protein>
<evidence type="ECO:0000313" key="2">
    <source>
        <dbReference type="Proteomes" id="UP000635606"/>
    </source>
</evidence>
<name>A0A8J4EFQ6_9ACTN</name>
<proteinExistence type="predicted"/>
<comment type="caution">
    <text evidence="1">The sequence shown here is derived from an EMBL/GenBank/DDBJ whole genome shotgun (WGS) entry which is preliminary data.</text>
</comment>
<dbReference type="SUPFAM" id="SSF52266">
    <property type="entry name" value="SGNH hydrolase"/>
    <property type="match status" value="1"/>
</dbReference>
<evidence type="ECO:0000313" key="1">
    <source>
        <dbReference type="EMBL" id="GIJ72898.1"/>
    </source>
</evidence>
<sequence>MTDQVLRVAVLGDSAMWGQGLARDDTFARLAARRIAQEDRRTLVLAPFSARSGAKLEAARTRDRERRVTLPSGATSTVPDGDRYRFYDTYPALFVADDQATAFLSGRDESMVRDLCGTSNRAACGEVPAVFPTITYQLDQVDDARARRIDLLIVDGSVNDVGIDEALDPLDGSSLDEIDRAVQRFAYERTLRMLERARATFPRAVIAVTGYYSPFSTKTDHDQLVAMAKHMSGRPGWQLWLNDVLTTGFSRWALPFNLGWFTGLFTEDVDELAREVVRRSQFAHTRGLYWMRRAVAEVSPGTGTFFVHPGFRPENSLFADGTPFLHEGYRAPGDGRHEVRDVALEARAAAIPRIGRLPELQRAVQLTNLVGTDLRDHVRDRVLRELTAIRDSLDGPTSMLARLTTVIEDGAGQFQTNVRTAVSAVNREIGRIEVSVIASFLHPNEAGARRYADRIVARHARHRETSLRRDLTRIGGDPMSVRTTLRRYGLRPETGLRAALQNMVVDVLAVEVEAEQTVPGPITIPLSAVPMFLRVAADRRYRIDGPVNGLGVVDTYGDLHLGDIDRLVLETDGPTIFRLRSFRLSVNGTTVFASAKAAPLGTVTFGYPST</sequence>
<dbReference type="EMBL" id="BOPH01000105">
    <property type="protein sequence ID" value="GIJ72898.1"/>
    <property type="molecule type" value="Genomic_DNA"/>
</dbReference>
<dbReference type="RefSeq" id="WP_203932723.1">
    <property type="nucleotide sequence ID" value="NZ_BOPH01000105.1"/>
</dbReference>